<evidence type="ECO:0000256" key="3">
    <source>
        <dbReference type="ARBA" id="ARBA00022801"/>
    </source>
</evidence>
<evidence type="ECO:0000256" key="4">
    <source>
        <dbReference type="ARBA" id="ARBA00022825"/>
    </source>
</evidence>
<dbReference type="KEGG" id="rue:DT065_07995"/>
<accession>A0A345BYE1</accession>
<dbReference type="Gene3D" id="3.90.226.10">
    <property type="entry name" value="2-enoyl-CoA Hydratase, Chain A, domain 1"/>
    <property type="match status" value="2"/>
</dbReference>
<feature type="domain" description="Peptidase S49" evidence="5">
    <location>
        <begin position="132"/>
        <end position="283"/>
    </location>
</feature>
<dbReference type="AlphaFoldDB" id="A0A345BYE1"/>
<evidence type="ECO:0000313" key="6">
    <source>
        <dbReference type="EMBL" id="AXF55972.1"/>
    </source>
</evidence>
<dbReference type="InterPro" id="IPR047272">
    <property type="entry name" value="S49_SppA_C"/>
</dbReference>
<name>A0A345BYE1_9BACI</name>
<proteinExistence type="inferred from homology"/>
<keyword evidence="2" id="KW-0645">Protease</keyword>
<protein>
    <submittedName>
        <fullName evidence="6">Signal peptide peptidase SppA</fullName>
    </submittedName>
</protein>
<dbReference type="SUPFAM" id="SSF52096">
    <property type="entry name" value="ClpP/crotonase"/>
    <property type="match status" value="1"/>
</dbReference>
<sequence>MNVKRWVALVVAVAVVGVSLMFNMFATIVSADFDQVLDGADLEEPFREDVIERGNDGRIVVIELEGVIQDTGQESPLMAAGYNHQQLLDMFDNAMEDPTVDGIVLEVDTPGGGLIESEEIHDKIIEAQETYDKTVYSSMGGMAASGGYYVSAPADYISAHSSTLTGSIGVVLSGGIGGLNFSELLEDLGIEDNTITTGPYKDILSGTREMEVEEAEMLQDMADEMLDDFVDVIVEGRDMPEDEVRDLADGRIYTGNQALDNGLVDGLGNLDDTVEIMQENLDLEDPQVVRYQADFGGVGSLFGGVVEQFTGNSNELSELITVLQQENSPRLMYLYEQ</sequence>
<dbReference type="InterPro" id="IPR002142">
    <property type="entry name" value="Peptidase_S49"/>
</dbReference>
<gene>
    <name evidence="6" type="primary">sppA</name>
    <name evidence="6" type="ORF">DT065_07995</name>
</gene>
<evidence type="ECO:0000313" key="7">
    <source>
        <dbReference type="Proteomes" id="UP000252100"/>
    </source>
</evidence>
<evidence type="ECO:0000256" key="1">
    <source>
        <dbReference type="ARBA" id="ARBA00008683"/>
    </source>
</evidence>
<dbReference type="RefSeq" id="WP_114372335.1">
    <property type="nucleotide sequence ID" value="NZ_CP031092.1"/>
</dbReference>
<dbReference type="InterPro" id="IPR029045">
    <property type="entry name" value="ClpP/crotonase-like_dom_sf"/>
</dbReference>
<dbReference type="GO" id="GO:0006508">
    <property type="term" value="P:proteolysis"/>
    <property type="evidence" value="ECO:0007669"/>
    <property type="project" value="UniProtKB-KW"/>
</dbReference>
<keyword evidence="3" id="KW-0378">Hydrolase</keyword>
<dbReference type="EMBL" id="CP031092">
    <property type="protein sequence ID" value="AXF55972.1"/>
    <property type="molecule type" value="Genomic_DNA"/>
</dbReference>
<comment type="similarity">
    <text evidence="1">Belongs to the peptidase S49 family.</text>
</comment>
<dbReference type="Pfam" id="PF01343">
    <property type="entry name" value="Peptidase_S49"/>
    <property type="match status" value="1"/>
</dbReference>
<dbReference type="CDD" id="cd07023">
    <property type="entry name" value="S49_Sppa_N_C"/>
    <property type="match status" value="1"/>
</dbReference>
<dbReference type="InterPro" id="IPR004635">
    <property type="entry name" value="Pept_S49_SppA"/>
</dbReference>
<organism evidence="6 7">
    <name type="scientific">Salicibibacter kimchii</name>
    <dbReference type="NCBI Taxonomy" id="2099786"/>
    <lineage>
        <taxon>Bacteria</taxon>
        <taxon>Bacillati</taxon>
        <taxon>Bacillota</taxon>
        <taxon>Bacilli</taxon>
        <taxon>Bacillales</taxon>
        <taxon>Bacillaceae</taxon>
        <taxon>Salicibibacter</taxon>
    </lineage>
</organism>
<reference evidence="6 7" key="1">
    <citation type="journal article" date="2018" name="J. Microbiol.">
        <title>Salicibibacter kimchii gen. nov., sp. nov., a moderately halophilic and alkalitolerant bacterium in the family Bacillaceae, isolated from kimchi.</title>
        <authorList>
            <person name="Jang J.Y."/>
            <person name="Oh Y.J."/>
            <person name="Lim S.K."/>
            <person name="Park H.K."/>
            <person name="Lee C."/>
            <person name="Kim J.Y."/>
            <person name="Lee M.A."/>
            <person name="Choi H.J."/>
        </authorList>
    </citation>
    <scope>NUCLEOTIDE SEQUENCE [LARGE SCALE GENOMIC DNA]</scope>
    <source>
        <strain evidence="6 7">NKC1-1</strain>
    </source>
</reference>
<keyword evidence="4" id="KW-0720">Serine protease</keyword>
<dbReference type="OrthoDB" id="9764363at2"/>
<dbReference type="NCBIfam" id="TIGR00706">
    <property type="entry name" value="SppA_dom"/>
    <property type="match status" value="1"/>
</dbReference>
<dbReference type="GO" id="GO:0008236">
    <property type="term" value="F:serine-type peptidase activity"/>
    <property type="evidence" value="ECO:0007669"/>
    <property type="project" value="UniProtKB-KW"/>
</dbReference>
<dbReference type="PANTHER" id="PTHR42987:SF7">
    <property type="entry name" value="SIGNAL PEPTIDE PEPTIDASE SPPA-RELATED"/>
    <property type="match status" value="1"/>
</dbReference>
<evidence type="ECO:0000256" key="2">
    <source>
        <dbReference type="ARBA" id="ARBA00022670"/>
    </source>
</evidence>
<dbReference type="PANTHER" id="PTHR42987">
    <property type="entry name" value="PEPTIDASE S49"/>
    <property type="match status" value="1"/>
</dbReference>
<dbReference type="Proteomes" id="UP000252100">
    <property type="component" value="Chromosome"/>
</dbReference>
<evidence type="ECO:0000259" key="5">
    <source>
        <dbReference type="Pfam" id="PF01343"/>
    </source>
</evidence>
<keyword evidence="7" id="KW-1185">Reference proteome</keyword>